<evidence type="ECO:0000256" key="5">
    <source>
        <dbReference type="ARBA" id="ARBA00022729"/>
    </source>
</evidence>
<dbReference type="Proteomes" id="UP000000702">
    <property type="component" value="Unassembled WGS sequence"/>
</dbReference>
<evidence type="ECO:0000256" key="2">
    <source>
        <dbReference type="ARBA" id="ARBA00004609"/>
    </source>
</evidence>
<feature type="domain" description="Trypanosome variant surface glycoprotein B-type N-terminal" evidence="11">
    <location>
        <begin position="46"/>
        <end position="252"/>
    </location>
</feature>
<evidence type="ECO:0000313" key="13">
    <source>
        <dbReference type="Proteomes" id="UP000000702"/>
    </source>
</evidence>
<feature type="compositionally biased region" description="Basic and acidic residues" evidence="9">
    <location>
        <begin position="283"/>
        <end position="294"/>
    </location>
</feature>
<evidence type="ECO:0000256" key="4">
    <source>
        <dbReference type="ARBA" id="ARBA00022622"/>
    </source>
</evidence>
<dbReference type="EMBL" id="CAEQ01001580">
    <property type="protein sequence ID" value="CCD14596.1"/>
    <property type="molecule type" value="Genomic_DNA"/>
</dbReference>
<accession>F9WBG4</accession>
<keyword evidence="7" id="KW-0325">Glycoprotein</keyword>
<gene>
    <name evidence="12" type="ORF">TCIL3000_0_52000</name>
</gene>
<keyword evidence="8" id="KW-0449">Lipoprotein</keyword>
<keyword evidence="4" id="KW-0336">GPI-anchor</keyword>
<dbReference type="Pfam" id="PF13206">
    <property type="entry name" value="VSG_B"/>
    <property type="match status" value="1"/>
</dbReference>
<dbReference type="AlphaFoldDB" id="F9WBG4"/>
<evidence type="ECO:0000256" key="10">
    <source>
        <dbReference type="SAM" id="SignalP"/>
    </source>
</evidence>
<comment type="subcellular location">
    <subcellularLocation>
        <location evidence="2">Cell membrane</location>
        <topology evidence="2">Lipid-anchor</topology>
        <topology evidence="2">GPI-anchor</topology>
    </subcellularLocation>
</comment>
<name>F9WBG4_TRYCI</name>
<keyword evidence="6" id="KW-0472">Membrane</keyword>
<dbReference type="InterPro" id="IPR025932">
    <property type="entry name" value="Trypano_VSG_B_N_dom"/>
</dbReference>
<organism evidence="12 13">
    <name type="scientific">Trypanosoma congolense (strain IL3000)</name>
    <dbReference type="NCBI Taxonomy" id="1068625"/>
    <lineage>
        <taxon>Eukaryota</taxon>
        <taxon>Discoba</taxon>
        <taxon>Euglenozoa</taxon>
        <taxon>Kinetoplastea</taxon>
        <taxon>Metakinetoplastina</taxon>
        <taxon>Trypanosomatida</taxon>
        <taxon>Trypanosomatidae</taxon>
        <taxon>Trypanosoma</taxon>
        <taxon>Nannomonas</taxon>
    </lineage>
</organism>
<reference evidence="12 13" key="2">
    <citation type="journal article" date="2012" name="Proc. Natl. Acad. Sci. U.S.A.">
        <title>Antigenic diversity is generated by distinct evolutionary mechanisms in African trypanosome species.</title>
        <authorList>
            <person name="Jackson A.P."/>
            <person name="Berry A."/>
            <person name="Aslett M."/>
            <person name="Allison H.C."/>
            <person name="Burton P."/>
            <person name="Vavrova-Anderson J."/>
            <person name="Brown R."/>
            <person name="Browne H."/>
            <person name="Corton N."/>
            <person name="Hauser H."/>
            <person name="Gamble J."/>
            <person name="Gilderthorp R."/>
            <person name="Marcello L."/>
            <person name="McQuillan J."/>
            <person name="Otto T.D."/>
            <person name="Quail M.A."/>
            <person name="Sanders M.J."/>
            <person name="van Tonder A."/>
            <person name="Ginger M.L."/>
            <person name="Field M.C."/>
            <person name="Barry J.D."/>
            <person name="Hertz-Fowler C."/>
            <person name="Berriman M."/>
        </authorList>
    </citation>
    <scope>NUCLEOTIDE SEQUENCE [LARGE SCALE GENOMIC DNA]</scope>
    <source>
        <strain evidence="12 13">IL3000</strain>
    </source>
</reference>
<evidence type="ECO:0000256" key="6">
    <source>
        <dbReference type="ARBA" id="ARBA00023136"/>
    </source>
</evidence>
<feature type="region of interest" description="Disordered" evidence="9">
    <location>
        <begin position="247"/>
        <end position="337"/>
    </location>
</feature>
<dbReference type="GO" id="GO:0005886">
    <property type="term" value="C:plasma membrane"/>
    <property type="evidence" value="ECO:0007669"/>
    <property type="project" value="UniProtKB-SubCell"/>
</dbReference>
<feature type="compositionally biased region" description="Low complexity" evidence="9">
    <location>
        <begin position="247"/>
        <end position="256"/>
    </location>
</feature>
<feature type="signal peptide" evidence="10">
    <location>
        <begin position="1"/>
        <end position="17"/>
    </location>
</feature>
<keyword evidence="13" id="KW-1185">Reference proteome</keyword>
<comment type="caution">
    <text evidence="12">The sequence shown here is derived from an EMBL/GenBank/DDBJ whole genome shotgun (WGS) entry which is preliminary data.</text>
</comment>
<evidence type="ECO:0000256" key="8">
    <source>
        <dbReference type="ARBA" id="ARBA00023288"/>
    </source>
</evidence>
<protein>
    <submittedName>
        <fullName evidence="12">Variant surface glycoprotein</fullName>
    </submittedName>
</protein>
<dbReference type="GO" id="GO:0098552">
    <property type="term" value="C:side of membrane"/>
    <property type="evidence" value="ECO:0007669"/>
    <property type="project" value="UniProtKB-KW"/>
</dbReference>
<evidence type="ECO:0000256" key="7">
    <source>
        <dbReference type="ARBA" id="ARBA00023180"/>
    </source>
</evidence>
<evidence type="ECO:0000313" key="12">
    <source>
        <dbReference type="EMBL" id="CCD14596.1"/>
    </source>
</evidence>
<proteinExistence type="predicted"/>
<feature type="chain" id="PRO_5003390105" evidence="10">
    <location>
        <begin position="18"/>
        <end position="353"/>
    </location>
</feature>
<reference evidence="13" key="1">
    <citation type="submission" date="2011-07" db="EMBL/GenBank/DDBJ databases">
        <title>Divergent evolution of antigenic variation in African trypanosomes.</title>
        <authorList>
            <person name="Jackson A.P."/>
            <person name="Berry A."/>
            <person name="Allison H.C."/>
            <person name="Burton P."/>
            <person name="Anderson J."/>
            <person name="Aslett M."/>
            <person name="Brown R."/>
            <person name="Corton N."/>
            <person name="Harris D."/>
            <person name="Hauser H."/>
            <person name="Gamble J."/>
            <person name="Gilderthorp R."/>
            <person name="McQuillan J."/>
            <person name="Quail M.A."/>
            <person name="Sanders M."/>
            <person name="Van Tonder A."/>
            <person name="Ginger M.L."/>
            <person name="Donelson J.E."/>
            <person name="Field M.C."/>
            <person name="Barry J.D."/>
            <person name="Berriman M."/>
            <person name="Hertz-Fowler C."/>
        </authorList>
    </citation>
    <scope>NUCLEOTIDE SEQUENCE [LARGE SCALE GENOMIC DNA]</scope>
    <source>
        <strain evidence="13">IL3000</strain>
    </source>
</reference>
<dbReference type="VEuPathDB" id="TriTrypDB:TcIL3000_0_52000"/>
<evidence type="ECO:0000256" key="3">
    <source>
        <dbReference type="ARBA" id="ARBA00022475"/>
    </source>
</evidence>
<evidence type="ECO:0000256" key="1">
    <source>
        <dbReference type="ARBA" id="ARBA00002523"/>
    </source>
</evidence>
<comment type="function">
    <text evidence="1">VSG forms a coat on the surface of the parasite. The trypanosome evades the immune response of the host by expressing a series of antigenically distinct VSGs from an estimated 1000 VSG genes.</text>
</comment>
<feature type="compositionally biased region" description="Polar residues" evidence="9">
    <location>
        <begin position="296"/>
        <end position="307"/>
    </location>
</feature>
<keyword evidence="3" id="KW-1003">Cell membrane</keyword>
<evidence type="ECO:0000259" key="11">
    <source>
        <dbReference type="Pfam" id="PF13206"/>
    </source>
</evidence>
<sequence>MWRRLFLFLFLTLKVSPVDDYNKDVFNNLCGITKRASSILRLQEWNANVKHDLEEAIYGKRERAQFNKDGEVDFGGDCDLFDSGRSQLCSFKGRGNQGTGRNGCFADSLIGTVLCICTPGNNNPKDLCSLGGLETVGVWSGWELREHEKNLFKKVWEKIKERCTSVTRSELIREDHSRTLKKAVTNVTSKLRYDNKGYFYLSGDGAGDCSGTNRGNICSAYKGSDKGIAKVPWADKINEAIEKLETAQATASTSTSPIRMSGSPAAEGAPGEKIDLAGQNEPTSHETHDQRESDVTDTQKGPSTGHSDTAKSRGQRSTQRSRETDTASLANDPEEDGTLITRQKCVLIAALIS</sequence>
<evidence type="ECO:0000256" key="9">
    <source>
        <dbReference type="SAM" id="MobiDB-lite"/>
    </source>
</evidence>
<keyword evidence="5 10" id="KW-0732">Signal</keyword>